<gene>
    <name evidence="2" type="ORF">G2W53_007425</name>
</gene>
<dbReference type="Gene3D" id="3.30.420.10">
    <property type="entry name" value="Ribonuclease H-like superfamily/Ribonuclease H"/>
    <property type="match status" value="1"/>
</dbReference>
<dbReference type="EMBL" id="JAAIUW010000003">
    <property type="protein sequence ID" value="KAF7838943.1"/>
    <property type="molecule type" value="Genomic_DNA"/>
</dbReference>
<dbReference type="InterPro" id="IPR012337">
    <property type="entry name" value="RNaseH-like_sf"/>
</dbReference>
<comment type="caution">
    <text evidence="2">The sequence shown here is derived from an EMBL/GenBank/DDBJ whole genome shotgun (WGS) entry which is preliminary data.</text>
</comment>
<dbReference type="InterPro" id="IPR044730">
    <property type="entry name" value="RNase_H-like_dom_plant"/>
</dbReference>
<dbReference type="SUPFAM" id="SSF53098">
    <property type="entry name" value="Ribonuclease H-like"/>
    <property type="match status" value="1"/>
</dbReference>
<dbReference type="InterPro" id="IPR002156">
    <property type="entry name" value="RNaseH_domain"/>
</dbReference>
<dbReference type="AlphaFoldDB" id="A0A834X5C4"/>
<name>A0A834X5C4_9FABA</name>
<organism evidence="2 3">
    <name type="scientific">Senna tora</name>
    <dbReference type="NCBI Taxonomy" id="362788"/>
    <lineage>
        <taxon>Eukaryota</taxon>
        <taxon>Viridiplantae</taxon>
        <taxon>Streptophyta</taxon>
        <taxon>Embryophyta</taxon>
        <taxon>Tracheophyta</taxon>
        <taxon>Spermatophyta</taxon>
        <taxon>Magnoliopsida</taxon>
        <taxon>eudicotyledons</taxon>
        <taxon>Gunneridae</taxon>
        <taxon>Pentapetalae</taxon>
        <taxon>rosids</taxon>
        <taxon>fabids</taxon>
        <taxon>Fabales</taxon>
        <taxon>Fabaceae</taxon>
        <taxon>Caesalpinioideae</taxon>
        <taxon>Cassia clade</taxon>
        <taxon>Senna</taxon>
    </lineage>
</organism>
<evidence type="ECO:0000259" key="1">
    <source>
        <dbReference type="Pfam" id="PF13456"/>
    </source>
</evidence>
<dbReference type="PANTHER" id="PTHR47074">
    <property type="entry name" value="BNAC02G40300D PROTEIN"/>
    <property type="match status" value="1"/>
</dbReference>
<dbReference type="InterPro" id="IPR036397">
    <property type="entry name" value="RNaseH_sf"/>
</dbReference>
<dbReference type="Proteomes" id="UP000634136">
    <property type="component" value="Unassembled WGS sequence"/>
</dbReference>
<evidence type="ECO:0000313" key="3">
    <source>
        <dbReference type="Proteomes" id="UP000634136"/>
    </source>
</evidence>
<proteinExistence type="predicted"/>
<sequence>MNITISQWEPKDLDLFAMAAQKIWERRNKAWLGEGVGCLNGLWVSMKEIWHDLNGDKEAREEDNGSEKQDRWNPPSWRQLKLNVDASCKTGEPNRTRCIVRDYRGRCLAASTKRHVFDATVDIMEAQAVLDGLEMAKNLSIRDIIVEGDSLKVFNLLNGVGTDNTRVANKVAHILATGQVDFQDNLSSLVWLEDFPFLICNALRSGILD</sequence>
<dbReference type="CDD" id="cd06222">
    <property type="entry name" value="RNase_H_like"/>
    <property type="match status" value="1"/>
</dbReference>
<dbReference type="GO" id="GO:0004523">
    <property type="term" value="F:RNA-DNA hybrid ribonuclease activity"/>
    <property type="evidence" value="ECO:0007669"/>
    <property type="project" value="InterPro"/>
</dbReference>
<dbReference type="GO" id="GO:0003676">
    <property type="term" value="F:nucleic acid binding"/>
    <property type="evidence" value="ECO:0007669"/>
    <property type="project" value="InterPro"/>
</dbReference>
<keyword evidence="3" id="KW-1185">Reference proteome</keyword>
<feature type="domain" description="RNase H type-1" evidence="1">
    <location>
        <begin position="83"/>
        <end position="177"/>
    </location>
</feature>
<dbReference type="OrthoDB" id="1430869at2759"/>
<accession>A0A834X5C4</accession>
<protein>
    <recommendedName>
        <fullName evidence="1">RNase H type-1 domain-containing protein</fullName>
    </recommendedName>
</protein>
<evidence type="ECO:0000313" key="2">
    <source>
        <dbReference type="EMBL" id="KAF7838943.1"/>
    </source>
</evidence>
<dbReference type="Pfam" id="PF13456">
    <property type="entry name" value="RVT_3"/>
    <property type="match status" value="1"/>
</dbReference>
<dbReference type="InterPro" id="IPR052929">
    <property type="entry name" value="RNase_H-like_EbsB-rel"/>
</dbReference>
<reference evidence="2" key="1">
    <citation type="submission" date="2020-09" db="EMBL/GenBank/DDBJ databases">
        <title>Genome-Enabled Discovery of Anthraquinone Biosynthesis in Senna tora.</title>
        <authorList>
            <person name="Kang S.-H."/>
            <person name="Pandey R.P."/>
            <person name="Lee C.-M."/>
            <person name="Sim J.-S."/>
            <person name="Jeong J.-T."/>
            <person name="Choi B.-S."/>
            <person name="Jung M."/>
            <person name="Ginzburg D."/>
            <person name="Zhao K."/>
            <person name="Won S.Y."/>
            <person name="Oh T.-J."/>
            <person name="Yu Y."/>
            <person name="Kim N.-H."/>
            <person name="Lee O.R."/>
            <person name="Lee T.-H."/>
            <person name="Bashyal P."/>
            <person name="Kim T.-S."/>
            <person name="Lee W.-H."/>
            <person name="Kawkins C."/>
            <person name="Kim C.-K."/>
            <person name="Kim J.S."/>
            <person name="Ahn B.O."/>
            <person name="Rhee S.Y."/>
            <person name="Sohng J.K."/>
        </authorList>
    </citation>
    <scope>NUCLEOTIDE SEQUENCE</scope>
    <source>
        <tissue evidence="2">Leaf</tissue>
    </source>
</reference>
<dbReference type="PANTHER" id="PTHR47074:SF48">
    <property type="entry name" value="POLYNUCLEOTIDYL TRANSFERASE, RIBONUCLEASE H-LIKE SUPERFAMILY PROTEIN"/>
    <property type="match status" value="1"/>
</dbReference>